<dbReference type="PANTHER" id="PTHR30213">
    <property type="entry name" value="INNER MEMBRANE PROTEIN YHJD"/>
    <property type="match status" value="1"/>
</dbReference>
<name>A0ABS2ST05_9BACI</name>
<evidence type="ECO:0000256" key="5">
    <source>
        <dbReference type="ARBA" id="ARBA00023136"/>
    </source>
</evidence>
<dbReference type="InterPro" id="IPR017039">
    <property type="entry name" value="Virul_fac_BrkB"/>
</dbReference>
<dbReference type="RefSeq" id="WP_035420974.1">
    <property type="nucleotide sequence ID" value="NZ_JAFBCV010000004.1"/>
</dbReference>
<accession>A0ABS2ST05</accession>
<dbReference type="Proteomes" id="UP001179280">
    <property type="component" value="Unassembled WGS sequence"/>
</dbReference>
<feature type="transmembrane region" description="Helical" evidence="6">
    <location>
        <begin position="21"/>
        <end position="51"/>
    </location>
</feature>
<keyword evidence="8" id="KW-1185">Reference proteome</keyword>
<evidence type="ECO:0000256" key="2">
    <source>
        <dbReference type="ARBA" id="ARBA00022475"/>
    </source>
</evidence>
<feature type="transmembrane region" description="Helical" evidence="6">
    <location>
        <begin position="176"/>
        <end position="195"/>
    </location>
</feature>
<dbReference type="EMBL" id="JAFBCV010000004">
    <property type="protein sequence ID" value="MBM7838321.1"/>
    <property type="molecule type" value="Genomic_DNA"/>
</dbReference>
<feature type="transmembrane region" description="Helical" evidence="6">
    <location>
        <begin position="130"/>
        <end position="156"/>
    </location>
</feature>
<comment type="caution">
    <text evidence="7">The sequence shown here is derived from an EMBL/GenBank/DDBJ whole genome shotgun (WGS) entry which is preliminary data.</text>
</comment>
<keyword evidence="5 6" id="KW-0472">Membrane</keyword>
<feature type="transmembrane region" description="Helical" evidence="6">
    <location>
        <begin position="241"/>
        <end position="264"/>
    </location>
</feature>
<evidence type="ECO:0000256" key="1">
    <source>
        <dbReference type="ARBA" id="ARBA00004651"/>
    </source>
</evidence>
<dbReference type="PIRSF" id="PIRSF035875">
    <property type="entry name" value="RNase_BN"/>
    <property type="match status" value="1"/>
</dbReference>
<dbReference type="Pfam" id="PF03631">
    <property type="entry name" value="Virul_fac_BrkB"/>
    <property type="match status" value="1"/>
</dbReference>
<reference evidence="7" key="1">
    <citation type="submission" date="2021-01" db="EMBL/GenBank/DDBJ databases">
        <title>Genomic Encyclopedia of Type Strains, Phase IV (KMG-IV): sequencing the most valuable type-strain genomes for metagenomic binning, comparative biology and taxonomic classification.</title>
        <authorList>
            <person name="Goeker M."/>
        </authorList>
    </citation>
    <scope>NUCLEOTIDE SEQUENCE</scope>
    <source>
        <strain evidence="7">DSM 21943</strain>
    </source>
</reference>
<dbReference type="PANTHER" id="PTHR30213:SF0">
    <property type="entry name" value="UPF0761 MEMBRANE PROTEIN YIHY"/>
    <property type="match status" value="1"/>
</dbReference>
<keyword evidence="3 6" id="KW-0812">Transmembrane</keyword>
<protein>
    <submittedName>
        <fullName evidence="7">Membrane protein</fullName>
    </submittedName>
</protein>
<feature type="transmembrane region" description="Helical" evidence="6">
    <location>
        <begin position="207"/>
        <end position="229"/>
    </location>
</feature>
<gene>
    <name evidence="7" type="ORF">JOC54_001577</name>
</gene>
<evidence type="ECO:0000256" key="4">
    <source>
        <dbReference type="ARBA" id="ARBA00022989"/>
    </source>
</evidence>
<keyword evidence="4 6" id="KW-1133">Transmembrane helix</keyword>
<organism evidence="7 8">
    <name type="scientific">Shouchella xiaoxiensis</name>
    <dbReference type="NCBI Taxonomy" id="766895"/>
    <lineage>
        <taxon>Bacteria</taxon>
        <taxon>Bacillati</taxon>
        <taxon>Bacillota</taxon>
        <taxon>Bacilli</taxon>
        <taxon>Bacillales</taxon>
        <taxon>Bacillaceae</taxon>
        <taxon>Shouchella</taxon>
    </lineage>
</organism>
<evidence type="ECO:0000313" key="8">
    <source>
        <dbReference type="Proteomes" id="UP001179280"/>
    </source>
</evidence>
<proteinExistence type="predicted"/>
<dbReference type="NCBIfam" id="TIGR00765">
    <property type="entry name" value="yihY_not_rbn"/>
    <property type="match status" value="1"/>
</dbReference>
<evidence type="ECO:0000313" key="7">
    <source>
        <dbReference type="EMBL" id="MBM7838321.1"/>
    </source>
</evidence>
<keyword evidence="2" id="KW-1003">Cell membrane</keyword>
<evidence type="ECO:0000256" key="3">
    <source>
        <dbReference type="ARBA" id="ARBA00022692"/>
    </source>
</evidence>
<sequence length="277" mass="30789">MSIRTIRLFSKKLIDQIKADPIPDLAATLAFYFILAIFPLMIFVLAGVSLFDIDTEEVSMMISQFFPGEIGDAFTNIVLNTIGTPQIGLLSIGFLGTLWSASNAINSFIRSVNRAYNIEETRHFLKLRGTAVLLTIAMVILIIVTLALPVFGNVILDGLENFLRIPSEVVSVVSNLRWVVAFVVMIASLMVLYWISPNEKIQFRHALPGAIVATIGWQLISFLFSIYVSNFGNFESTYGPLAGIIILMFWFFITGIILIIGAEVNATIHQMKKKMTT</sequence>
<comment type="subcellular location">
    <subcellularLocation>
        <location evidence="1">Cell membrane</location>
        <topology evidence="1">Multi-pass membrane protein</topology>
    </subcellularLocation>
</comment>
<evidence type="ECO:0000256" key="6">
    <source>
        <dbReference type="SAM" id="Phobius"/>
    </source>
</evidence>
<feature type="transmembrane region" description="Helical" evidence="6">
    <location>
        <begin position="87"/>
        <end position="109"/>
    </location>
</feature>